<dbReference type="Pfam" id="PF00443">
    <property type="entry name" value="UCH"/>
    <property type="match status" value="1"/>
</dbReference>
<dbReference type="InterPro" id="IPR028889">
    <property type="entry name" value="USP"/>
</dbReference>
<dbReference type="PROSITE" id="PS50235">
    <property type="entry name" value="USP_3"/>
    <property type="match status" value="1"/>
</dbReference>
<dbReference type="InterPro" id="IPR044635">
    <property type="entry name" value="UBP14-like"/>
</dbReference>
<dbReference type="GO" id="GO:0016579">
    <property type="term" value="P:protein deubiquitination"/>
    <property type="evidence" value="ECO:0007669"/>
    <property type="project" value="InterPro"/>
</dbReference>
<evidence type="ECO:0000313" key="9">
    <source>
        <dbReference type="Proteomes" id="UP000688137"/>
    </source>
</evidence>
<keyword evidence="9" id="KW-1185">Reference proteome</keyword>
<keyword evidence="6" id="KW-0788">Thiol protease</keyword>
<evidence type="ECO:0000256" key="3">
    <source>
        <dbReference type="ARBA" id="ARBA00022670"/>
    </source>
</evidence>
<name>A0A8S1P5B8_PARPR</name>
<gene>
    <name evidence="8" type="ORF">PPRIM_AZ9-3.1.T1060107</name>
</gene>
<dbReference type="AlphaFoldDB" id="A0A8S1P5B8"/>
<dbReference type="PANTHER" id="PTHR43982:SF6">
    <property type="entry name" value="UBIQUITIN CARBOXYL-TERMINAL HYDROLASE 2-RELATED"/>
    <property type="match status" value="1"/>
</dbReference>
<evidence type="ECO:0000256" key="4">
    <source>
        <dbReference type="ARBA" id="ARBA00022786"/>
    </source>
</evidence>
<dbReference type="InterPro" id="IPR001394">
    <property type="entry name" value="Peptidase_C19_UCH"/>
</dbReference>
<accession>A0A8S1P5B8</accession>
<comment type="caution">
    <text evidence="8">The sequence shown here is derived from an EMBL/GenBank/DDBJ whole genome shotgun (WGS) entry which is preliminary data.</text>
</comment>
<keyword evidence="5" id="KW-0378">Hydrolase</keyword>
<proteinExistence type="predicted"/>
<reference evidence="8" key="1">
    <citation type="submission" date="2021-01" db="EMBL/GenBank/DDBJ databases">
        <authorList>
            <consortium name="Genoscope - CEA"/>
            <person name="William W."/>
        </authorList>
    </citation>
    <scope>NUCLEOTIDE SEQUENCE</scope>
</reference>
<evidence type="ECO:0000256" key="6">
    <source>
        <dbReference type="ARBA" id="ARBA00022807"/>
    </source>
</evidence>
<protein>
    <recommendedName>
        <fullName evidence="2">ubiquitinyl hydrolase 1</fullName>
        <ecNumber evidence="2">3.4.19.12</ecNumber>
    </recommendedName>
</protein>
<dbReference type="EC" id="3.4.19.12" evidence="2"/>
<evidence type="ECO:0000256" key="1">
    <source>
        <dbReference type="ARBA" id="ARBA00000707"/>
    </source>
</evidence>
<dbReference type="OMA" id="LWNQKYL"/>
<comment type="catalytic activity">
    <reaction evidence="1">
        <text>Thiol-dependent hydrolysis of ester, thioester, amide, peptide and isopeptide bonds formed by the C-terminal Gly of ubiquitin (a 76-residue protein attached to proteins as an intracellular targeting signal).</text>
        <dbReference type="EC" id="3.4.19.12"/>
    </reaction>
</comment>
<keyword evidence="3" id="KW-0645">Protease</keyword>
<evidence type="ECO:0000256" key="5">
    <source>
        <dbReference type="ARBA" id="ARBA00022801"/>
    </source>
</evidence>
<feature type="domain" description="USP" evidence="7">
    <location>
        <begin position="107"/>
        <end position="466"/>
    </location>
</feature>
<keyword evidence="4" id="KW-0833">Ubl conjugation pathway</keyword>
<dbReference type="EMBL" id="CAJJDM010000109">
    <property type="protein sequence ID" value="CAD8098210.1"/>
    <property type="molecule type" value="Genomic_DNA"/>
</dbReference>
<dbReference type="PROSITE" id="PS00972">
    <property type="entry name" value="USP_1"/>
    <property type="match status" value="1"/>
</dbReference>
<dbReference type="GO" id="GO:0004843">
    <property type="term" value="F:cysteine-type deubiquitinase activity"/>
    <property type="evidence" value="ECO:0007669"/>
    <property type="project" value="UniProtKB-EC"/>
</dbReference>
<organism evidence="8 9">
    <name type="scientific">Paramecium primaurelia</name>
    <dbReference type="NCBI Taxonomy" id="5886"/>
    <lineage>
        <taxon>Eukaryota</taxon>
        <taxon>Sar</taxon>
        <taxon>Alveolata</taxon>
        <taxon>Ciliophora</taxon>
        <taxon>Intramacronucleata</taxon>
        <taxon>Oligohymenophorea</taxon>
        <taxon>Peniculida</taxon>
        <taxon>Parameciidae</taxon>
        <taxon>Paramecium</taxon>
    </lineage>
</organism>
<dbReference type="PANTHER" id="PTHR43982">
    <property type="entry name" value="UBIQUITIN CARBOXYL-TERMINAL HYDROLASE"/>
    <property type="match status" value="1"/>
</dbReference>
<dbReference type="GO" id="GO:0061136">
    <property type="term" value="P:regulation of proteasomal protein catabolic process"/>
    <property type="evidence" value="ECO:0007669"/>
    <property type="project" value="TreeGrafter"/>
</dbReference>
<dbReference type="InterPro" id="IPR018200">
    <property type="entry name" value="USP_CS"/>
</dbReference>
<evidence type="ECO:0000256" key="2">
    <source>
        <dbReference type="ARBA" id="ARBA00012759"/>
    </source>
</evidence>
<evidence type="ECO:0000313" key="8">
    <source>
        <dbReference type="EMBL" id="CAD8098210.1"/>
    </source>
</evidence>
<dbReference type="GO" id="GO:0070628">
    <property type="term" value="F:proteasome binding"/>
    <property type="evidence" value="ECO:0007669"/>
    <property type="project" value="TreeGrafter"/>
</dbReference>
<dbReference type="GO" id="GO:0043161">
    <property type="term" value="P:proteasome-mediated ubiquitin-dependent protein catabolic process"/>
    <property type="evidence" value="ECO:0007669"/>
    <property type="project" value="InterPro"/>
</dbReference>
<sequence>MSIQTKKEIIDYFVQDLGWARNQVEDLGFQCQWNKNKMLEIYKNFYPSDQNLGGLNSQNQFALSEQEVINQFGNDDQDQLQQALIASQCLQDNTPIIDRKKYDDYPVGIQNLGNTCYFNCLLQIIFYNPNLVQQILQYKIAETNQTQENLKQLSDNFMTQFQYVIAKQMLWNQKYLKPSEFYEATTKFEMIKPNYKVVSIQEYRDLSEYLTSFMELIDQCLSKNFNKLNDQINIFYSEELEKQYIIKQEKQHQLQFHVGIQHKQIYHFLYKEIIENKNYIKELPHNLIFVISRTDNFNKKIEDDFYFPQDLYLDFVLGNQQAIQHVQNYINQQLNTQNLYQQLKKQADAFERVVNYYESLPTFDTFILNSLKLEQKLKIQEMKQQFPSNYHLLNQELQQGSKNLYKLAQIVAHKGSISQGHYYLYQYNFHLKKWFKYNDSTVLMQTEQEIIADSLKQGNILIYISQEQKKKVEYYQKQLHEIDIIRKSRGLELLNHNNIQYDFLQKIPIKICKEVIASNEKFLDQYKEAIKIK</sequence>
<evidence type="ECO:0000259" key="7">
    <source>
        <dbReference type="PROSITE" id="PS50235"/>
    </source>
</evidence>
<dbReference type="Proteomes" id="UP000688137">
    <property type="component" value="Unassembled WGS sequence"/>
</dbReference>